<dbReference type="SMART" id="SM00967">
    <property type="entry name" value="SpoU_sub_bind"/>
    <property type="match status" value="1"/>
</dbReference>
<dbReference type="InterPro" id="IPR013123">
    <property type="entry name" value="SpoU_subst-bd"/>
</dbReference>
<dbReference type="GO" id="GO:0003723">
    <property type="term" value="F:RNA binding"/>
    <property type="evidence" value="ECO:0007669"/>
    <property type="project" value="InterPro"/>
</dbReference>
<dbReference type="GO" id="GO:0006396">
    <property type="term" value="P:RNA processing"/>
    <property type="evidence" value="ECO:0007669"/>
    <property type="project" value="InterPro"/>
</dbReference>
<proteinExistence type="inferred from homology"/>
<dbReference type="InterPro" id="IPR029026">
    <property type="entry name" value="tRNA_m1G_MTases_N"/>
</dbReference>
<dbReference type="Pfam" id="PF08032">
    <property type="entry name" value="SpoU_sub_bind"/>
    <property type="match status" value="1"/>
</dbReference>
<dbReference type="Gene3D" id="3.40.1280.10">
    <property type="match status" value="1"/>
</dbReference>
<dbReference type="Gene3D" id="3.30.1330.30">
    <property type="match status" value="1"/>
</dbReference>
<dbReference type="InterPro" id="IPR029064">
    <property type="entry name" value="Ribosomal_eL30-like_sf"/>
</dbReference>
<evidence type="ECO:0000256" key="1">
    <source>
        <dbReference type="ARBA" id="ARBA00007228"/>
    </source>
</evidence>
<evidence type="ECO:0000256" key="3">
    <source>
        <dbReference type="ARBA" id="ARBA00022679"/>
    </source>
</evidence>
<dbReference type="NCBIfam" id="TIGR00186">
    <property type="entry name" value="rRNA_methyl_3"/>
    <property type="match status" value="1"/>
</dbReference>
<dbReference type="PANTHER" id="PTHR46429">
    <property type="entry name" value="23S RRNA (GUANOSINE-2'-O-)-METHYLTRANSFERASE RLMB"/>
    <property type="match status" value="1"/>
</dbReference>
<dbReference type="GO" id="GO:0032259">
    <property type="term" value="P:methylation"/>
    <property type="evidence" value="ECO:0007669"/>
    <property type="project" value="UniProtKB-KW"/>
</dbReference>
<gene>
    <name evidence="5" type="primary">rlmB</name>
    <name evidence="5" type="ORF">GF339_20080</name>
</gene>
<dbReference type="EMBL" id="WJJP01000654">
    <property type="protein sequence ID" value="MBD3326894.1"/>
    <property type="molecule type" value="Genomic_DNA"/>
</dbReference>
<protein>
    <submittedName>
        <fullName evidence="5">23S rRNA (Guanosine(2251)-2'-O)-methyltransferase RlmB</fullName>
    </submittedName>
</protein>
<evidence type="ECO:0000313" key="5">
    <source>
        <dbReference type="EMBL" id="MBD3326894.1"/>
    </source>
</evidence>
<evidence type="ECO:0000256" key="2">
    <source>
        <dbReference type="ARBA" id="ARBA00022603"/>
    </source>
</evidence>
<dbReference type="InterPro" id="IPR029028">
    <property type="entry name" value="Alpha/beta_knot_MTases"/>
</dbReference>
<dbReference type="GO" id="GO:0005829">
    <property type="term" value="C:cytosol"/>
    <property type="evidence" value="ECO:0007669"/>
    <property type="project" value="TreeGrafter"/>
</dbReference>
<dbReference type="SUPFAM" id="SSF55315">
    <property type="entry name" value="L30e-like"/>
    <property type="match status" value="1"/>
</dbReference>
<dbReference type="Proteomes" id="UP000649604">
    <property type="component" value="Unassembled WGS sequence"/>
</dbReference>
<dbReference type="FunFam" id="3.40.1280.10:FF:000008">
    <property type="entry name" value="Group 3 RNA methyltransferase TrmH"/>
    <property type="match status" value="1"/>
</dbReference>
<evidence type="ECO:0000313" key="6">
    <source>
        <dbReference type="Proteomes" id="UP000649604"/>
    </source>
</evidence>
<keyword evidence="2" id="KW-0489">Methyltransferase</keyword>
<organism evidence="5 6">
    <name type="scientific">candidate division KSB3 bacterium</name>
    <dbReference type="NCBI Taxonomy" id="2044937"/>
    <lineage>
        <taxon>Bacteria</taxon>
        <taxon>candidate division KSB3</taxon>
    </lineage>
</organism>
<dbReference type="InterPro" id="IPR001537">
    <property type="entry name" value="SpoU_MeTrfase"/>
</dbReference>
<evidence type="ECO:0000259" key="4">
    <source>
        <dbReference type="SMART" id="SM00967"/>
    </source>
</evidence>
<accession>A0A9D5Q7H4</accession>
<dbReference type="CDD" id="cd18103">
    <property type="entry name" value="SpoU-like_RlmB"/>
    <property type="match status" value="1"/>
</dbReference>
<keyword evidence="3" id="KW-0808">Transferase</keyword>
<dbReference type="PANTHER" id="PTHR46429:SF1">
    <property type="entry name" value="23S RRNA (GUANOSINE-2'-O-)-METHYLTRANSFERASE RLMB"/>
    <property type="match status" value="1"/>
</dbReference>
<reference evidence="5" key="1">
    <citation type="submission" date="2019-11" db="EMBL/GenBank/DDBJ databases">
        <title>Microbial mats filling the niche in hypersaline microbial mats.</title>
        <authorList>
            <person name="Wong H.L."/>
            <person name="Macleod F.I."/>
            <person name="White R.A. III"/>
            <person name="Burns B.P."/>
        </authorList>
    </citation>
    <scope>NUCLEOTIDE SEQUENCE</scope>
    <source>
        <strain evidence="5">Rbin_158</strain>
    </source>
</reference>
<name>A0A9D5Q7H4_9BACT</name>
<comment type="similarity">
    <text evidence="1">Belongs to the class IV-like SAM-binding methyltransferase superfamily. RNA methyltransferase TrmH family.</text>
</comment>
<dbReference type="AlphaFoldDB" id="A0A9D5Q7H4"/>
<dbReference type="Pfam" id="PF00588">
    <property type="entry name" value="SpoU_methylase"/>
    <property type="match status" value="1"/>
</dbReference>
<comment type="caution">
    <text evidence="5">The sequence shown here is derived from an EMBL/GenBank/DDBJ whole genome shotgun (WGS) entry which is preliminary data.</text>
</comment>
<dbReference type="SUPFAM" id="SSF75217">
    <property type="entry name" value="alpha/beta knot"/>
    <property type="match status" value="1"/>
</dbReference>
<sequence length="279" mass="30326">MGISGSHPGWAYRSGDRDQRSSWRGKYVDAAELNNLIFGIHPVQEALRSGQAFERLYVCGGRKKRPAIAEILSLAKAQRIEVRFEPWERLTARAGGTPAHQGVIGITPSFAYTAFDELVAASLTRAEPPLLLLLDQIQDPQNLGAIIRSAECAGVHGIIIPKRKSAEITPAVVKVSAGATSYMPICRITNMAATLDRLKDEYNIWVIGSAHTVSQAYTATDLTMPVALVIGNEEKGIRRLVAEKCDLMVSIPLSGHIASLNASVAAALLMFEVRRQRQA</sequence>
<feature type="domain" description="RNA 2-O ribose methyltransferase substrate binding" evidence="4">
    <location>
        <begin position="36"/>
        <end position="113"/>
    </location>
</feature>
<dbReference type="InterPro" id="IPR004441">
    <property type="entry name" value="rRNA_MeTrfase_TrmH"/>
</dbReference>
<dbReference type="GO" id="GO:0008173">
    <property type="term" value="F:RNA methyltransferase activity"/>
    <property type="evidence" value="ECO:0007669"/>
    <property type="project" value="InterPro"/>
</dbReference>